<keyword evidence="5" id="KW-0808">Transferase</keyword>
<keyword evidence="10" id="KW-0472">Membrane</keyword>
<dbReference type="Gene3D" id="3.30.565.10">
    <property type="entry name" value="Histidine kinase-like ATPase, C-terminal domain"/>
    <property type="match status" value="1"/>
</dbReference>
<keyword evidence="4" id="KW-0597">Phosphoprotein</keyword>
<dbReference type="SUPFAM" id="SSF158472">
    <property type="entry name" value="HAMP domain-like"/>
    <property type="match status" value="1"/>
</dbReference>
<evidence type="ECO:0000256" key="10">
    <source>
        <dbReference type="SAM" id="Phobius"/>
    </source>
</evidence>
<dbReference type="RefSeq" id="WP_248360995.1">
    <property type="nucleotide sequence ID" value="NZ_AP025591.1"/>
</dbReference>
<evidence type="ECO:0000256" key="6">
    <source>
        <dbReference type="ARBA" id="ARBA00022741"/>
    </source>
</evidence>
<dbReference type="CDD" id="cd06225">
    <property type="entry name" value="HAMP"/>
    <property type="match status" value="1"/>
</dbReference>
<dbReference type="InterPro" id="IPR005467">
    <property type="entry name" value="His_kinase_dom"/>
</dbReference>
<evidence type="ECO:0000256" key="8">
    <source>
        <dbReference type="ARBA" id="ARBA00022840"/>
    </source>
</evidence>
<comment type="subcellular location">
    <subcellularLocation>
        <location evidence="2">Membrane</location>
    </subcellularLocation>
</comment>
<dbReference type="PANTHER" id="PTHR43065:SF10">
    <property type="entry name" value="PEROXIDE STRESS-ACTIVATED HISTIDINE KINASE MAK3"/>
    <property type="match status" value="1"/>
</dbReference>
<keyword evidence="14" id="KW-1185">Reference proteome</keyword>
<dbReference type="Pfam" id="PF00512">
    <property type="entry name" value="HisKA"/>
    <property type="match status" value="1"/>
</dbReference>
<organism evidence="13 14">
    <name type="scientific">Anaeromyxobacter oryzae</name>
    <dbReference type="NCBI Taxonomy" id="2918170"/>
    <lineage>
        <taxon>Bacteria</taxon>
        <taxon>Pseudomonadati</taxon>
        <taxon>Myxococcota</taxon>
        <taxon>Myxococcia</taxon>
        <taxon>Myxococcales</taxon>
        <taxon>Cystobacterineae</taxon>
        <taxon>Anaeromyxobacteraceae</taxon>
        <taxon>Anaeromyxobacter</taxon>
    </lineage>
</organism>
<keyword evidence="8" id="KW-0067">ATP-binding</keyword>
<protein>
    <recommendedName>
        <fullName evidence="3">histidine kinase</fullName>
        <ecNumber evidence="3">2.7.13.3</ecNumber>
    </recommendedName>
</protein>
<dbReference type="SMART" id="SM00387">
    <property type="entry name" value="HATPase_c"/>
    <property type="match status" value="1"/>
</dbReference>
<feature type="domain" description="Histidine kinase" evidence="11">
    <location>
        <begin position="275"/>
        <end position="478"/>
    </location>
</feature>
<name>A0ABN6MQE3_9BACT</name>
<dbReference type="InterPro" id="IPR003594">
    <property type="entry name" value="HATPase_dom"/>
</dbReference>
<dbReference type="InterPro" id="IPR003661">
    <property type="entry name" value="HisK_dim/P_dom"/>
</dbReference>
<gene>
    <name evidence="13" type="ORF">AMOR_21990</name>
</gene>
<dbReference type="SMART" id="SM00388">
    <property type="entry name" value="HisKA"/>
    <property type="match status" value="1"/>
</dbReference>
<dbReference type="PANTHER" id="PTHR43065">
    <property type="entry name" value="SENSOR HISTIDINE KINASE"/>
    <property type="match status" value="1"/>
</dbReference>
<dbReference type="Gene3D" id="6.10.340.10">
    <property type="match status" value="1"/>
</dbReference>
<evidence type="ECO:0000256" key="1">
    <source>
        <dbReference type="ARBA" id="ARBA00000085"/>
    </source>
</evidence>
<dbReference type="InterPro" id="IPR003660">
    <property type="entry name" value="HAMP_dom"/>
</dbReference>
<evidence type="ECO:0000256" key="7">
    <source>
        <dbReference type="ARBA" id="ARBA00022777"/>
    </source>
</evidence>
<keyword evidence="10" id="KW-1133">Transmembrane helix</keyword>
<evidence type="ECO:0000256" key="9">
    <source>
        <dbReference type="ARBA" id="ARBA00023012"/>
    </source>
</evidence>
<proteinExistence type="predicted"/>
<evidence type="ECO:0000256" key="3">
    <source>
        <dbReference type="ARBA" id="ARBA00012438"/>
    </source>
</evidence>
<dbReference type="Proteomes" id="UP001162891">
    <property type="component" value="Chromosome"/>
</dbReference>
<reference evidence="14" key="1">
    <citation type="journal article" date="2022" name="Int. J. Syst. Evol. Microbiol.">
        <title>Anaeromyxobacter oryzae sp. nov., Anaeromyxobacter diazotrophicus sp. nov. and Anaeromyxobacter paludicola sp. nov., isolated from paddy soils.</title>
        <authorList>
            <person name="Itoh H."/>
            <person name="Xu Z."/>
            <person name="Mise K."/>
            <person name="Masuda Y."/>
            <person name="Ushijima N."/>
            <person name="Hayakawa C."/>
            <person name="Shiratori Y."/>
            <person name="Senoo K."/>
        </authorList>
    </citation>
    <scope>NUCLEOTIDE SEQUENCE [LARGE SCALE GENOMIC DNA]</scope>
    <source>
        <strain evidence="14">Red232</strain>
    </source>
</reference>
<keyword evidence="10" id="KW-0812">Transmembrane</keyword>
<evidence type="ECO:0000313" key="13">
    <source>
        <dbReference type="EMBL" id="BDG03203.1"/>
    </source>
</evidence>
<evidence type="ECO:0000259" key="12">
    <source>
        <dbReference type="PROSITE" id="PS50885"/>
    </source>
</evidence>
<dbReference type="Pfam" id="PF02518">
    <property type="entry name" value="HATPase_c"/>
    <property type="match status" value="1"/>
</dbReference>
<comment type="catalytic activity">
    <reaction evidence="1">
        <text>ATP + protein L-histidine = ADP + protein N-phospho-L-histidine.</text>
        <dbReference type="EC" id="2.7.13.3"/>
    </reaction>
</comment>
<evidence type="ECO:0000256" key="4">
    <source>
        <dbReference type="ARBA" id="ARBA00022553"/>
    </source>
</evidence>
<evidence type="ECO:0000259" key="11">
    <source>
        <dbReference type="PROSITE" id="PS50109"/>
    </source>
</evidence>
<dbReference type="SMART" id="SM00304">
    <property type="entry name" value="HAMP"/>
    <property type="match status" value="1"/>
</dbReference>
<dbReference type="InterPro" id="IPR036890">
    <property type="entry name" value="HATPase_C_sf"/>
</dbReference>
<dbReference type="Pfam" id="PF00672">
    <property type="entry name" value="HAMP"/>
    <property type="match status" value="1"/>
</dbReference>
<keyword evidence="9" id="KW-0902">Two-component regulatory system</keyword>
<dbReference type="InterPro" id="IPR004358">
    <property type="entry name" value="Sig_transdc_His_kin-like_C"/>
</dbReference>
<evidence type="ECO:0000313" key="14">
    <source>
        <dbReference type="Proteomes" id="UP001162891"/>
    </source>
</evidence>
<dbReference type="SUPFAM" id="SSF55874">
    <property type="entry name" value="ATPase domain of HSP90 chaperone/DNA topoisomerase II/histidine kinase"/>
    <property type="match status" value="1"/>
</dbReference>
<dbReference type="EMBL" id="AP025591">
    <property type="protein sequence ID" value="BDG03203.1"/>
    <property type="molecule type" value="Genomic_DNA"/>
</dbReference>
<dbReference type="CDD" id="cd00082">
    <property type="entry name" value="HisKA"/>
    <property type="match status" value="1"/>
</dbReference>
<dbReference type="SUPFAM" id="SSF47384">
    <property type="entry name" value="Homodimeric domain of signal transducing histidine kinase"/>
    <property type="match status" value="1"/>
</dbReference>
<accession>A0ABN6MQE3</accession>
<dbReference type="PROSITE" id="PS50885">
    <property type="entry name" value="HAMP"/>
    <property type="match status" value="1"/>
</dbReference>
<keyword evidence="6" id="KW-0547">Nucleotide-binding</keyword>
<sequence length="488" mass="51092">MFDRIGTAKRLALGLGALVFLLVVASAAAIVGSARVHRGIAETMRQEEGVRLSLELASAVRDQYAHQAHTIIIGDRSHLGFYDQARATVLGLTARLRQRAGGEEERRLVDAIEAESGTLDRIFKESIVPSVVRGEHENVKEEHGRAQLVVTRIQDLTQQLVSRFEARIEAARAEAERIERTTLWLLVGLLVAAPVLAAAVSLAIARSIVVPVAQLSAGAARIAAGDLDARIEVSGAPELVSLARQWNAMTAALRDHQEKLVRSEKLAGIGRLAAGVAHEINNPLGVILGYAKLLRKRADGVLAEDLAVVEEEALRAKEIVDGLLDLSRPLPPPGTDPVDLRVLADDVVARLRDARLLDGVAVSVDGVARAPGHAEKLRQVLVNLVLNAAEAAGAGGRVAVRVGGRDGAAEVAVEDSGPGIPDAARAKLFEPFFTTKPRGTGLGLAVSRAIARAHGGELAAGDAPGGGARFALTLPAVATAAAANGEAA</sequence>
<evidence type="ECO:0000256" key="2">
    <source>
        <dbReference type="ARBA" id="ARBA00004370"/>
    </source>
</evidence>
<feature type="domain" description="HAMP" evidence="12">
    <location>
        <begin position="206"/>
        <end position="258"/>
    </location>
</feature>
<dbReference type="PRINTS" id="PR00344">
    <property type="entry name" value="BCTRLSENSOR"/>
</dbReference>
<feature type="transmembrane region" description="Helical" evidence="10">
    <location>
        <begin position="183"/>
        <end position="205"/>
    </location>
</feature>
<dbReference type="EC" id="2.7.13.3" evidence="3"/>
<dbReference type="InterPro" id="IPR036097">
    <property type="entry name" value="HisK_dim/P_sf"/>
</dbReference>
<evidence type="ECO:0000256" key="5">
    <source>
        <dbReference type="ARBA" id="ARBA00022679"/>
    </source>
</evidence>
<keyword evidence="7" id="KW-0418">Kinase</keyword>
<dbReference type="Gene3D" id="1.10.287.130">
    <property type="match status" value="1"/>
</dbReference>
<dbReference type="PROSITE" id="PS50109">
    <property type="entry name" value="HIS_KIN"/>
    <property type="match status" value="1"/>
</dbReference>